<sequence length="278" mass="29391">MTEELRNLLRESAEAHQPDRARILARVERGTTRREPLTRPHDRERTRALSWPKVVLATLATAGALAVSSYAVAALVHAPDPPRPTIAADPAPPASPSATVSPEASPPSAPTPPAADLAPGRSATDGPTASGSPSTGPRSTPPSAGTHTEDGPLWADGSVDPHSTVHWSQSNVTLKTRGTLTALTVELRIAMTDGVKNTGSRQTLPAGDFDLSVREDGRFLVYRWTLKPGRTVPVGQHLFAGRYDHATGGRDANDDTYRADATPTDGRAAVWGDFARTA</sequence>
<feature type="compositionally biased region" description="Pro residues" evidence="1">
    <location>
        <begin position="83"/>
        <end position="95"/>
    </location>
</feature>
<gene>
    <name evidence="3" type="ORF">OG327_30560</name>
</gene>
<evidence type="ECO:0000256" key="2">
    <source>
        <dbReference type="SAM" id="Phobius"/>
    </source>
</evidence>
<feature type="region of interest" description="Disordered" evidence="1">
    <location>
        <begin position="1"/>
        <end position="45"/>
    </location>
</feature>
<reference evidence="3" key="1">
    <citation type="submission" date="2022-10" db="EMBL/GenBank/DDBJ databases">
        <title>The complete genomes of actinobacterial strains from the NBC collection.</title>
        <authorList>
            <person name="Joergensen T.S."/>
            <person name="Alvarez Arevalo M."/>
            <person name="Sterndorff E.B."/>
            <person name="Faurdal D."/>
            <person name="Vuksanovic O."/>
            <person name="Mourched A.-S."/>
            <person name="Charusanti P."/>
            <person name="Shaw S."/>
            <person name="Blin K."/>
            <person name="Weber T."/>
        </authorList>
    </citation>
    <scope>NUCLEOTIDE SEQUENCE</scope>
    <source>
        <strain evidence="3">NBC_00049</strain>
    </source>
</reference>
<feature type="transmembrane region" description="Helical" evidence="2">
    <location>
        <begin position="54"/>
        <end position="76"/>
    </location>
</feature>
<feature type="region of interest" description="Disordered" evidence="1">
    <location>
        <begin position="83"/>
        <end position="162"/>
    </location>
</feature>
<evidence type="ECO:0000313" key="3">
    <source>
        <dbReference type="EMBL" id="WTU77323.1"/>
    </source>
</evidence>
<dbReference type="EMBL" id="CP108264">
    <property type="protein sequence ID" value="WTU77323.1"/>
    <property type="molecule type" value="Genomic_DNA"/>
</dbReference>
<organism evidence="3">
    <name type="scientific">Streptomyces sp. NBC_00049</name>
    <dbReference type="NCBI Taxonomy" id="2903617"/>
    <lineage>
        <taxon>Bacteria</taxon>
        <taxon>Bacillati</taxon>
        <taxon>Actinomycetota</taxon>
        <taxon>Actinomycetes</taxon>
        <taxon>Kitasatosporales</taxon>
        <taxon>Streptomycetaceae</taxon>
        <taxon>Streptomyces</taxon>
    </lineage>
</organism>
<name>A0AAU2JX09_9ACTN</name>
<feature type="compositionally biased region" description="Pro residues" evidence="1">
    <location>
        <begin position="104"/>
        <end position="113"/>
    </location>
</feature>
<keyword evidence="2" id="KW-1133">Transmembrane helix</keyword>
<feature type="compositionally biased region" description="Low complexity" evidence="1">
    <location>
        <begin position="126"/>
        <end position="146"/>
    </location>
</feature>
<accession>A0AAU2JX09</accession>
<evidence type="ECO:0000256" key="1">
    <source>
        <dbReference type="SAM" id="MobiDB-lite"/>
    </source>
</evidence>
<keyword evidence="2" id="KW-0472">Membrane</keyword>
<protein>
    <submittedName>
        <fullName evidence="3">Uncharacterized protein</fullName>
    </submittedName>
</protein>
<dbReference type="AlphaFoldDB" id="A0AAU2JX09"/>
<proteinExistence type="predicted"/>
<keyword evidence="2" id="KW-0812">Transmembrane</keyword>